<dbReference type="InterPro" id="IPR001345">
    <property type="entry name" value="PG/BPGM_mutase_AS"/>
</dbReference>
<dbReference type="Gene3D" id="3.40.50.1240">
    <property type="entry name" value="Phosphoglycerate mutase-like"/>
    <property type="match status" value="1"/>
</dbReference>
<keyword evidence="1" id="KW-0378">Hydrolase</keyword>
<protein>
    <submittedName>
        <fullName evidence="3">Histidine phosphatase family protein</fullName>
    </submittedName>
</protein>
<reference evidence="3 4" key="1">
    <citation type="journal article" date="2023" name="Environ Microbiome">
        <title>A coral-associated actinobacterium mitigates coral bleaching under heat stress.</title>
        <authorList>
            <person name="Li J."/>
            <person name="Zou Y."/>
            <person name="Li Q."/>
            <person name="Zhang J."/>
            <person name="Bourne D.G."/>
            <person name="Lyu Y."/>
            <person name="Liu C."/>
            <person name="Zhang S."/>
        </authorList>
    </citation>
    <scope>NUCLEOTIDE SEQUENCE [LARGE SCALE GENOMIC DNA]</scope>
    <source>
        <strain evidence="3 4">SCSIO 13291</strain>
    </source>
</reference>
<keyword evidence="4" id="KW-1185">Reference proteome</keyword>
<name>A0ABZ3CA18_9ACTN</name>
<accession>A0ABZ3CA18</accession>
<evidence type="ECO:0000256" key="2">
    <source>
        <dbReference type="SAM" id="MobiDB-lite"/>
    </source>
</evidence>
<sequence length="226" mass="24174">MRLLLVRHGQTASNVHRLLDTAVPGADLDAVGRSQAELLVERLAHHPIDAVYTSDLVRTQQTVAPLAAARGLEPRTIGGFREIQAGEDEMSPDSSRYIAVLKAWGEGDPEASLPGGEDAETFLERFDAGIAAVEEAGHDLPVVVSHGAALRAWVLARAVDLDVEWAVARRMGNTAVLLCERDAAGDWRLLDWDEGAPEIGAPAEDAGPDEPVEEVPEGPDLADAER</sequence>
<dbReference type="PROSITE" id="PS00175">
    <property type="entry name" value="PG_MUTASE"/>
    <property type="match status" value="1"/>
</dbReference>
<dbReference type="Pfam" id="PF00300">
    <property type="entry name" value="His_Phos_1"/>
    <property type="match status" value="1"/>
</dbReference>
<dbReference type="RefSeq" id="WP_232548867.1">
    <property type="nucleotide sequence ID" value="NZ_CP115965.1"/>
</dbReference>
<proteinExistence type="predicted"/>
<evidence type="ECO:0000256" key="1">
    <source>
        <dbReference type="ARBA" id="ARBA00022801"/>
    </source>
</evidence>
<dbReference type="PANTHER" id="PTHR46517">
    <property type="entry name" value="FRUCTOSE-2,6-BISPHOSPHATASE TIGAR"/>
    <property type="match status" value="1"/>
</dbReference>
<dbReference type="SUPFAM" id="SSF53254">
    <property type="entry name" value="Phosphoglycerate mutase-like"/>
    <property type="match status" value="1"/>
</dbReference>
<evidence type="ECO:0000313" key="4">
    <source>
        <dbReference type="Proteomes" id="UP001434337"/>
    </source>
</evidence>
<evidence type="ECO:0000313" key="3">
    <source>
        <dbReference type="EMBL" id="WZW99625.1"/>
    </source>
</evidence>
<organism evidence="3 4">
    <name type="scientific">Propioniciclava soli</name>
    <dbReference type="NCBI Taxonomy" id="2775081"/>
    <lineage>
        <taxon>Bacteria</taxon>
        <taxon>Bacillati</taxon>
        <taxon>Actinomycetota</taxon>
        <taxon>Actinomycetes</taxon>
        <taxon>Propionibacteriales</taxon>
        <taxon>Propionibacteriaceae</taxon>
        <taxon>Propioniciclava</taxon>
    </lineage>
</organism>
<gene>
    <name evidence="3" type="ORF">PCC79_05360</name>
</gene>
<feature type="region of interest" description="Disordered" evidence="2">
    <location>
        <begin position="194"/>
        <end position="226"/>
    </location>
</feature>
<dbReference type="EMBL" id="CP115965">
    <property type="protein sequence ID" value="WZW99625.1"/>
    <property type="molecule type" value="Genomic_DNA"/>
</dbReference>
<dbReference type="CDD" id="cd07067">
    <property type="entry name" value="HP_PGM_like"/>
    <property type="match status" value="1"/>
</dbReference>
<dbReference type="SMART" id="SM00855">
    <property type="entry name" value="PGAM"/>
    <property type="match status" value="1"/>
</dbReference>
<dbReference type="PANTHER" id="PTHR46517:SF1">
    <property type="entry name" value="FRUCTOSE-2,6-BISPHOSPHATASE TIGAR"/>
    <property type="match status" value="1"/>
</dbReference>
<dbReference type="InterPro" id="IPR051695">
    <property type="entry name" value="Phosphoglycerate_Mutase"/>
</dbReference>
<feature type="compositionally biased region" description="Acidic residues" evidence="2">
    <location>
        <begin position="206"/>
        <end position="226"/>
    </location>
</feature>
<dbReference type="Proteomes" id="UP001434337">
    <property type="component" value="Chromosome"/>
</dbReference>
<dbReference type="InterPro" id="IPR013078">
    <property type="entry name" value="His_Pase_superF_clade-1"/>
</dbReference>
<dbReference type="InterPro" id="IPR029033">
    <property type="entry name" value="His_PPase_superfam"/>
</dbReference>